<dbReference type="PANTHER" id="PTHR31088:SF6">
    <property type="entry name" value="PHAGE SHOCK PROTEIN A"/>
    <property type="match status" value="1"/>
</dbReference>
<proteinExistence type="inferred from homology"/>
<evidence type="ECO:0000256" key="1">
    <source>
        <dbReference type="ARBA" id="ARBA00043985"/>
    </source>
</evidence>
<gene>
    <name evidence="3" type="ORF">ACFQPS_14195</name>
</gene>
<dbReference type="PANTHER" id="PTHR31088">
    <property type="entry name" value="MEMBRANE-ASSOCIATED PROTEIN VIPP1, CHLOROPLASTIC"/>
    <property type="match status" value="1"/>
</dbReference>
<evidence type="ECO:0000313" key="3">
    <source>
        <dbReference type="EMBL" id="MFC7334315.1"/>
    </source>
</evidence>
<evidence type="ECO:0000256" key="2">
    <source>
        <dbReference type="SAM" id="Coils"/>
    </source>
</evidence>
<keyword evidence="4" id="KW-1185">Reference proteome</keyword>
<dbReference type="RefSeq" id="WP_377359877.1">
    <property type="nucleotide sequence ID" value="NZ_JBHTCM010000015.1"/>
</dbReference>
<comment type="similarity">
    <text evidence="1">Belongs to the PspA/Vipp/IM30 family.</text>
</comment>
<feature type="coiled-coil region" evidence="2">
    <location>
        <begin position="108"/>
        <end position="221"/>
    </location>
</feature>
<dbReference type="Proteomes" id="UP001596456">
    <property type="component" value="Unassembled WGS sequence"/>
</dbReference>
<name>A0ABW2KYC0_9PROT</name>
<evidence type="ECO:0000313" key="4">
    <source>
        <dbReference type="Proteomes" id="UP001596456"/>
    </source>
</evidence>
<keyword evidence="2" id="KW-0175">Coiled coil</keyword>
<reference evidence="4" key="1">
    <citation type="journal article" date="2019" name="Int. J. Syst. Evol. Microbiol.">
        <title>The Global Catalogue of Microorganisms (GCM) 10K type strain sequencing project: providing services to taxonomists for standard genome sequencing and annotation.</title>
        <authorList>
            <consortium name="The Broad Institute Genomics Platform"/>
            <consortium name="The Broad Institute Genome Sequencing Center for Infectious Disease"/>
            <person name="Wu L."/>
            <person name="Ma J."/>
        </authorList>
    </citation>
    <scope>NUCLEOTIDE SEQUENCE [LARGE SCALE GENOMIC DNA]</scope>
    <source>
        <strain evidence="4">CGMCC 1.16275</strain>
    </source>
</reference>
<dbReference type="Pfam" id="PF04012">
    <property type="entry name" value="PspA_IM30"/>
    <property type="match status" value="1"/>
</dbReference>
<dbReference type="InterPro" id="IPR007157">
    <property type="entry name" value="PspA_VIPP1"/>
</dbReference>
<dbReference type="EMBL" id="JBHTCM010000015">
    <property type="protein sequence ID" value="MFC7334315.1"/>
    <property type="molecule type" value="Genomic_DNA"/>
</dbReference>
<organism evidence="3 4">
    <name type="scientific">Rhodocista pekingensis</name>
    <dbReference type="NCBI Taxonomy" id="201185"/>
    <lineage>
        <taxon>Bacteria</taxon>
        <taxon>Pseudomonadati</taxon>
        <taxon>Pseudomonadota</taxon>
        <taxon>Alphaproteobacteria</taxon>
        <taxon>Rhodospirillales</taxon>
        <taxon>Azospirillaceae</taxon>
        <taxon>Rhodocista</taxon>
    </lineage>
</organism>
<comment type="caution">
    <text evidence="3">The sequence shown here is derived from an EMBL/GenBank/DDBJ whole genome shotgun (WGS) entry which is preliminary data.</text>
</comment>
<protein>
    <submittedName>
        <fullName evidence="3">PspA/IM30 family protein</fullName>
    </submittedName>
</protein>
<sequence>MGLFTRLGNVVESNLTSILDRAEDPELTLAQAIREMEDTLTDVRAGTVRLIAERAEAAAKWREAEFEVLEWDRRAELALSHRREDLARAALLAKDRVSRAAAPAKAELDAIETAIAKLSEDAARLEAKLAEAHGKRRSLAARHRSAVDRLRVRTRLYDGRIEEAMAAADQLDRHLDELEARGEVAGYGRKPRGLAAEIDELEAAERVNRELESLRARVAAR</sequence>
<accession>A0ABW2KYC0</accession>